<evidence type="ECO:0000259" key="1">
    <source>
        <dbReference type="Pfam" id="PF00144"/>
    </source>
</evidence>
<sequence length="193" mass="22177">MYVYNNWDFNVAGAIFEQLSGESIYTAFAREIAKPLGMRSFTGTYTTITDDTDISTLEVDGFYQYERDKSQFPAYHFRMSAYDMALYGQLYENNGVWNGQRILSEEWIAQSTTSYSVTNRYMDFGYGLLWNVINANAERPTKAFFHTGVGIHMLGVYPASDFVFVHRVATEGDYDFTQQSLYQIIGKVFAARK</sequence>
<comment type="caution">
    <text evidence="2">The sequence shown here is derived from an EMBL/GenBank/DDBJ whole genome shotgun (WGS) entry which is preliminary data.</text>
</comment>
<dbReference type="OrthoDB" id="8922993at2"/>
<dbReference type="PANTHER" id="PTHR43283">
    <property type="entry name" value="BETA-LACTAMASE-RELATED"/>
    <property type="match status" value="1"/>
</dbReference>
<evidence type="ECO:0000313" key="2">
    <source>
        <dbReference type="EMBL" id="RUO62235.1"/>
    </source>
</evidence>
<dbReference type="EMBL" id="PIPY01000004">
    <property type="protein sequence ID" value="RUO62235.1"/>
    <property type="molecule type" value="Genomic_DNA"/>
</dbReference>
<dbReference type="RefSeq" id="WP_126754198.1">
    <property type="nucleotide sequence ID" value="NZ_PIPY01000004.1"/>
</dbReference>
<dbReference type="Pfam" id="PF00144">
    <property type="entry name" value="Beta-lactamase"/>
    <property type="match status" value="1"/>
</dbReference>
<protein>
    <recommendedName>
        <fullName evidence="1">Beta-lactamase-related domain-containing protein</fullName>
    </recommendedName>
</protein>
<organism evidence="2 3">
    <name type="scientific">Pseudidiomarina insulisalsae</name>
    <dbReference type="NCBI Taxonomy" id="575789"/>
    <lineage>
        <taxon>Bacteria</taxon>
        <taxon>Pseudomonadati</taxon>
        <taxon>Pseudomonadota</taxon>
        <taxon>Gammaproteobacteria</taxon>
        <taxon>Alteromonadales</taxon>
        <taxon>Idiomarinaceae</taxon>
        <taxon>Pseudidiomarina</taxon>
    </lineage>
</organism>
<proteinExistence type="predicted"/>
<dbReference type="Proteomes" id="UP000288259">
    <property type="component" value="Unassembled WGS sequence"/>
</dbReference>
<evidence type="ECO:0000313" key="3">
    <source>
        <dbReference type="Proteomes" id="UP000288259"/>
    </source>
</evidence>
<name>A0A432YN02_9GAMM</name>
<dbReference type="InterPro" id="IPR001466">
    <property type="entry name" value="Beta-lactam-related"/>
</dbReference>
<reference evidence="3" key="1">
    <citation type="journal article" date="2018" name="Front. Microbiol.">
        <title>Genome-Based Analysis Reveals the Taxonomy and Diversity of the Family Idiomarinaceae.</title>
        <authorList>
            <person name="Liu Y."/>
            <person name="Lai Q."/>
            <person name="Shao Z."/>
        </authorList>
    </citation>
    <scope>NUCLEOTIDE SEQUENCE [LARGE SCALE GENOMIC DNA]</scope>
    <source>
        <strain evidence="3">CVS-6</strain>
    </source>
</reference>
<dbReference type="InterPro" id="IPR050789">
    <property type="entry name" value="Diverse_Enzym_Activities"/>
</dbReference>
<dbReference type="AlphaFoldDB" id="A0A432YN02"/>
<dbReference type="Gene3D" id="3.40.710.10">
    <property type="entry name" value="DD-peptidase/beta-lactamase superfamily"/>
    <property type="match status" value="1"/>
</dbReference>
<feature type="domain" description="Beta-lactamase-related" evidence="1">
    <location>
        <begin position="2"/>
        <end position="165"/>
    </location>
</feature>
<dbReference type="SUPFAM" id="SSF56601">
    <property type="entry name" value="beta-lactamase/transpeptidase-like"/>
    <property type="match status" value="1"/>
</dbReference>
<dbReference type="InterPro" id="IPR012338">
    <property type="entry name" value="Beta-lactam/transpept-like"/>
</dbReference>
<accession>A0A432YN02</accession>
<dbReference type="PANTHER" id="PTHR43283:SF7">
    <property type="entry name" value="BETA-LACTAMASE-RELATED DOMAIN-CONTAINING PROTEIN"/>
    <property type="match status" value="1"/>
</dbReference>
<keyword evidence="3" id="KW-1185">Reference proteome</keyword>
<gene>
    <name evidence="2" type="ORF">CWI71_05130</name>
</gene>